<protein>
    <submittedName>
        <fullName evidence="2">(northern house mosquito) hypothetical protein</fullName>
    </submittedName>
</protein>
<accession>A0A8D8A3Q3</accession>
<evidence type="ECO:0000256" key="1">
    <source>
        <dbReference type="SAM" id="Coils"/>
    </source>
</evidence>
<dbReference type="EMBL" id="HBUE01308032">
    <property type="protein sequence ID" value="CAG6582017.1"/>
    <property type="molecule type" value="Transcribed_RNA"/>
</dbReference>
<reference evidence="2" key="1">
    <citation type="submission" date="2021-05" db="EMBL/GenBank/DDBJ databases">
        <authorList>
            <person name="Alioto T."/>
            <person name="Alioto T."/>
            <person name="Gomez Garrido J."/>
        </authorList>
    </citation>
    <scope>NUCLEOTIDE SEQUENCE</scope>
</reference>
<dbReference type="AlphaFoldDB" id="A0A8D8A3Q3"/>
<dbReference type="EMBL" id="HBUE01201854">
    <property type="protein sequence ID" value="CAG6530210.1"/>
    <property type="molecule type" value="Transcribed_RNA"/>
</dbReference>
<sequence>MASFTTPRALYDVELGSATRATKNQRTIAELESALDKYRNILREHKLTLQPHVILINSANRQYLIYLDQGRYFSVNGLLEAIDGVIKLSMVLNSAYTPDAKPTWTFFQKYCYNINTSSDHNYTCLNTLLAYVKEQ</sequence>
<evidence type="ECO:0000313" key="2">
    <source>
        <dbReference type="EMBL" id="CAG6449717.1"/>
    </source>
</evidence>
<organism evidence="2">
    <name type="scientific">Culex pipiens</name>
    <name type="common">House mosquito</name>
    <dbReference type="NCBI Taxonomy" id="7175"/>
    <lineage>
        <taxon>Eukaryota</taxon>
        <taxon>Metazoa</taxon>
        <taxon>Ecdysozoa</taxon>
        <taxon>Arthropoda</taxon>
        <taxon>Hexapoda</taxon>
        <taxon>Insecta</taxon>
        <taxon>Pterygota</taxon>
        <taxon>Neoptera</taxon>
        <taxon>Endopterygota</taxon>
        <taxon>Diptera</taxon>
        <taxon>Nematocera</taxon>
        <taxon>Culicoidea</taxon>
        <taxon>Culicidae</taxon>
        <taxon>Culicinae</taxon>
        <taxon>Culicini</taxon>
        <taxon>Culex</taxon>
        <taxon>Culex</taxon>
    </lineage>
</organism>
<dbReference type="EMBL" id="HBUE01308034">
    <property type="protein sequence ID" value="CAG6582019.1"/>
    <property type="molecule type" value="Transcribed_RNA"/>
</dbReference>
<keyword evidence="1" id="KW-0175">Coiled coil</keyword>
<dbReference type="EMBL" id="HBUE01013764">
    <property type="protein sequence ID" value="CAG6449717.1"/>
    <property type="molecule type" value="Transcribed_RNA"/>
</dbReference>
<proteinExistence type="predicted"/>
<name>A0A8D8A3Q3_CULPI</name>
<feature type="coiled-coil region" evidence="1">
    <location>
        <begin position="21"/>
        <end position="48"/>
    </location>
</feature>
<dbReference type="EMBL" id="HBUE01201852">
    <property type="protein sequence ID" value="CAG6530208.1"/>
    <property type="molecule type" value="Transcribed_RNA"/>
</dbReference>